<keyword evidence="3" id="KW-0325">Glycoprotein</keyword>
<evidence type="ECO:0000256" key="2">
    <source>
        <dbReference type="ARBA" id="ARBA00022679"/>
    </source>
</evidence>
<evidence type="ECO:0000256" key="1">
    <source>
        <dbReference type="ARBA" id="ARBA00022676"/>
    </source>
</evidence>
<dbReference type="EMBL" id="JALJOQ010000056">
    <property type="protein sequence ID" value="KAK9803772.1"/>
    <property type="molecule type" value="Genomic_DNA"/>
</dbReference>
<proteinExistence type="predicted"/>
<dbReference type="AlphaFoldDB" id="A0AAW1P6Y5"/>
<dbReference type="Pfam" id="PF04577">
    <property type="entry name" value="Glyco_transf_61"/>
    <property type="match status" value="1"/>
</dbReference>
<dbReference type="GO" id="GO:0005794">
    <property type="term" value="C:Golgi apparatus"/>
    <property type="evidence" value="ECO:0007669"/>
    <property type="project" value="UniProtKB-ARBA"/>
</dbReference>
<sequence>MRWSTALVTLLALLHSEQVLICAAQSHHHSRLHKAHITREIVAPRDETGDRATARHPQAFKAGELESSLEPIDQTYKAGPWDKYDFLVFHNVVLRNDSLLYFIPDDSAIRYEELPDHVRLSRGEAQINVPVIEVNENNRWNFTETCRTEDLQKPALLFSGPPWDHNLYEFFANTMMPAFQGAVMSGLLDLGRMEALSKMNWTGFPDREPFMEALYDPAVASTFTLIAGRPSAFGAPWSYFFEHWTTDMQSLRKQTGACFSTLVVVEDAVLRFLVSRMRLTDPGYFEYRRQWMQTFQQHAMHSEHVRHRSVLERNMPLAPHDYGSQTKRPRVVIATRPTDRRQVLNEDEIITYLRDNWDVHVMVEGFRDGLGAAFSLMQDTDVIIGVHGAGLMNTMFKKPGGVLIQLLPYGFTLNEQTHQLIRGDFFADMIESLNGTYLQWQNHDPQNAFIVKSFWDYNRRHWNPKWGPQIGEWQEHPDASLTLPKDHDPAPFWIYQNTRVNMVELAPILDEAMAKMKPRQWMKHKRCLPPQLETTCGSCFGGSVNVQGGH</sequence>
<dbReference type="Proteomes" id="UP001465755">
    <property type="component" value="Unassembled WGS sequence"/>
</dbReference>
<feature type="signal peptide" evidence="4">
    <location>
        <begin position="1"/>
        <end position="16"/>
    </location>
</feature>
<protein>
    <recommendedName>
        <fullName evidence="5">Glycosyltransferase 61 catalytic domain-containing protein</fullName>
    </recommendedName>
</protein>
<name>A0AAW1P6Y5_9CHLO</name>
<keyword evidence="4" id="KW-0732">Signal</keyword>
<gene>
    <name evidence="6" type="ORF">WJX73_005275</name>
</gene>
<keyword evidence="2" id="KW-0808">Transferase</keyword>
<dbReference type="GO" id="GO:0016763">
    <property type="term" value="F:pentosyltransferase activity"/>
    <property type="evidence" value="ECO:0007669"/>
    <property type="project" value="UniProtKB-ARBA"/>
</dbReference>
<comment type="caution">
    <text evidence="6">The sequence shown here is derived from an EMBL/GenBank/DDBJ whole genome shotgun (WGS) entry which is preliminary data.</text>
</comment>
<reference evidence="6 7" key="1">
    <citation type="journal article" date="2024" name="Nat. Commun.">
        <title>Phylogenomics reveals the evolutionary origins of lichenization in chlorophyte algae.</title>
        <authorList>
            <person name="Puginier C."/>
            <person name="Libourel C."/>
            <person name="Otte J."/>
            <person name="Skaloud P."/>
            <person name="Haon M."/>
            <person name="Grisel S."/>
            <person name="Petersen M."/>
            <person name="Berrin J.G."/>
            <person name="Delaux P.M."/>
            <person name="Dal Grande F."/>
            <person name="Keller J."/>
        </authorList>
    </citation>
    <scope>NUCLEOTIDE SEQUENCE [LARGE SCALE GENOMIC DNA]</scope>
    <source>
        <strain evidence="6 7">SAG 2036</strain>
    </source>
</reference>
<accession>A0AAW1P6Y5</accession>
<dbReference type="PANTHER" id="PTHR20961">
    <property type="entry name" value="GLYCOSYLTRANSFERASE"/>
    <property type="match status" value="1"/>
</dbReference>
<feature type="chain" id="PRO_5043598259" description="Glycosyltransferase 61 catalytic domain-containing protein" evidence="4">
    <location>
        <begin position="17"/>
        <end position="550"/>
    </location>
</feature>
<evidence type="ECO:0000256" key="3">
    <source>
        <dbReference type="ARBA" id="ARBA00023180"/>
    </source>
</evidence>
<feature type="domain" description="Glycosyltransferase 61 catalytic" evidence="5">
    <location>
        <begin position="241"/>
        <end position="403"/>
    </location>
</feature>
<organism evidence="6 7">
    <name type="scientific">Symbiochloris irregularis</name>
    <dbReference type="NCBI Taxonomy" id="706552"/>
    <lineage>
        <taxon>Eukaryota</taxon>
        <taxon>Viridiplantae</taxon>
        <taxon>Chlorophyta</taxon>
        <taxon>core chlorophytes</taxon>
        <taxon>Trebouxiophyceae</taxon>
        <taxon>Trebouxiales</taxon>
        <taxon>Trebouxiaceae</taxon>
        <taxon>Symbiochloris</taxon>
    </lineage>
</organism>
<evidence type="ECO:0000313" key="7">
    <source>
        <dbReference type="Proteomes" id="UP001465755"/>
    </source>
</evidence>
<dbReference type="InterPro" id="IPR007657">
    <property type="entry name" value="Glycosyltransferase_61"/>
</dbReference>
<evidence type="ECO:0000259" key="5">
    <source>
        <dbReference type="Pfam" id="PF04577"/>
    </source>
</evidence>
<keyword evidence="7" id="KW-1185">Reference proteome</keyword>
<dbReference type="InterPro" id="IPR049625">
    <property type="entry name" value="Glyco_transf_61_cat"/>
</dbReference>
<evidence type="ECO:0000313" key="6">
    <source>
        <dbReference type="EMBL" id="KAK9803772.1"/>
    </source>
</evidence>
<keyword evidence="1" id="KW-0328">Glycosyltransferase</keyword>
<evidence type="ECO:0000256" key="4">
    <source>
        <dbReference type="SAM" id="SignalP"/>
    </source>
</evidence>